<dbReference type="EMBL" id="JAACJL010000044">
    <property type="protein sequence ID" value="KAF4615453.1"/>
    <property type="molecule type" value="Genomic_DNA"/>
</dbReference>
<comment type="catalytic activity">
    <reaction evidence="5">
        <text>3-hydroxy-L-kynurenine + H2O = 3-hydroxyanthranilate + L-alanine + H(+)</text>
        <dbReference type="Rhea" id="RHEA:25143"/>
        <dbReference type="ChEBI" id="CHEBI:15377"/>
        <dbReference type="ChEBI" id="CHEBI:15378"/>
        <dbReference type="ChEBI" id="CHEBI:36559"/>
        <dbReference type="ChEBI" id="CHEBI:57972"/>
        <dbReference type="ChEBI" id="CHEBI:58125"/>
        <dbReference type="EC" id="3.7.1.3"/>
    </reaction>
</comment>
<dbReference type="NCBIfam" id="TIGR01814">
    <property type="entry name" value="kynureninase"/>
    <property type="match status" value="1"/>
</dbReference>
<comment type="subunit">
    <text evidence="4 5">Homodimer.</text>
</comment>
<dbReference type="GO" id="GO:0019805">
    <property type="term" value="P:quinolinate biosynthetic process"/>
    <property type="evidence" value="ECO:0007669"/>
    <property type="project" value="UniProtKB-UniRule"/>
</dbReference>
<comment type="catalytic activity">
    <reaction evidence="4 5">
        <text>L-kynurenine + H2O = anthranilate + L-alanine + H(+)</text>
        <dbReference type="Rhea" id="RHEA:16813"/>
        <dbReference type="ChEBI" id="CHEBI:15377"/>
        <dbReference type="ChEBI" id="CHEBI:15378"/>
        <dbReference type="ChEBI" id="CHEBI:16567"/>
        <dbReference type="ChEBI" id="CHEBI:57959"/>
        <dbReference type="ChEBI" id="CHEBI:57972"/>
        <dbReference type="EC" id="3.7.1.3"/>
    </reaction>
</comment>
<dbReference type="FunFam" id="3.40.640.10:FF:000031">
    <property type="entry name" value="Kynureninase"/>
    <property type="match status" value="1"/>
</dbReference>
<dbReference type="InterPro" id="IPR000192">
    <property type="entry name" value="Aminotrans_V_dom"/>
</dbReference>
<feature type="modified residue" description="N6-(pyridoxal phosphate)lysine" evidence="4">
    <location>
        <position position="244"/>
    </location>
</feature>
<feature type="binding site" evidence="4">
    <location>
        <position position="301"/>
    </location>
    <ligand>
        <name>pyridoxal 5'-phosphate</name>
        <dbReference type="ChEBI" id="CHEBI:597326"/>
    </ligand>
</feature>
<dbReference type="GO" id="GO:0030429">
    <property type="term" value="F:kynureninase activity"/>
    <property type="evidence" value="ECO:0007669"/>
    <property type="project" value="UniProtKB-UniRule"/>
</dbReference>
<feature type="binding site" evidence="4">
    <location>
        <position position="106"/>
    </location>
    <ligand>
        <name>pyridoxal 5'-phosphate</name>
        <dbReference type="ChEBI" id="CHEBI:597326"/>
    </ligand>
</feature>
<dbReference type="Proteomes" id="UP000521872">
    <property type="component" value="Unassembled WGS sequence"/>
</dbReference>
<keyword evidence="4 5" id="KW-0963">Cytoplasm</keyword>
<dbReference type="HAMAP" id="MF_01970">
    <property type="entry name" value="Kynureninase"/>
    <property type="match status" value="1"/>
</dbReference>
<feature type="binding site" evidence="4">
    <location>
        <position position="105"/>
    </location>
    <ligand>
        <name>pyridoxal 5'-phosphate</name>
        <dbReference type="ChEBI" id="CHEBI:597326"/>
    </ligand>
</feature>
<dbReference type="Pfam" id="PF22580">
    <property type="entry name" value="KYNU_C"/>
    <property type="match status" value="1"/>
</dbReference>
<dbReference type="InterPro" id="IPR015424">
    <property type="entry name" value="PyrdxlP-dep_Trfase"/>
</dbReference>
<feature type="binding site" evidence="4">
    <location>
        <position position="273"/>
    </location>
    <ligand>
        <name>pyridoxal 5'-phosphate</name>
        <dbReference type="ChEBI" id="CHEBI:597326"/>
    </ligand>
</feature>
<protein>
    <recommendedName>
        <fullName evidence="4 5">Kynureninase</fullName>
        <ecNumber evidence="4 5">3.7.1.3</ecNumber>
    </recommendedName>
    <alternativeName>
        <fullName evidence="4">Biosynthesis of nicotinic acid protein 5</fullName>
    </alternativeName>
    <alternativeName>
        <fullName evidence="4">L-kynurenine hydrolase</fullName>
    </alternativeName>
</protein>
<keyword evidence="3 4" id="KW-0663">Pyridoxal phosphate</keyword>
<evidence type="ECO:0000256" key="5">
    <source>
        <dbReference type="PIRNR" id="PIRNR038800"/>
    </source>
</evidence>
<dbReference type="InterPro" id="IPR015422">
    <property type="entry name" value="PyrdxlP-dep_Trfase_small"/>
</dbReference>
<dbReference type="UniPathway" id="UPA00334">
    <property type="reaction ID" value="UER00455"/>
</dbReference>
<dbReference type="Gene3D" id="3.40.640.10">
    <property type="entry name" value="Type I PLP-dependent aspartate aminotransferase-like (Major domain)"/>
    <property type="match status" value="1"/>
</dbReference>
<comment type="subcellular location">
    <subcellularLocation>
        <location evidence="4 5">Cytoplasm</location>
    </subcellularLocation>
</comment>
<keyword evidence="2 4" id="KW-0378">Hydrolase</keyword>
<accession>A0A8H4QR98</accession>
<dbReference type="GO" id="GO:0030170">
    <property type="term" value="F:pyridoxal phosphate binding"/>
    <property type="evidence" value="ECO:0007669"/>
    <property type="project" value="UniProtKB-UniRule"/>
</dbReference>
<dbReference type="GO" id="GO:0097053">
    <property type="term" value="P:L-kynurenine catabolic process"/>
    <property type="evidence" value="ECO:0007669"/>
    <property type="project" value="UniProtKB-UniRule"/>
</dbReference>
<reference evidence="7 8" key="1">
    <citation type="submission" date="2019-12" db="EMBL/GenBank/DDBJ databases">
        <authorList>
            <person name="Floudas D."/>
            <person name="Bentzer J."/>
            <person name="Ahren D."/>
            <person name="Johansson T."/>
            <person name="Persson P."/>
            <person name="Tunlid A."/>
        </authorList>
    </citation>
    <scope>NUCLEOTIDE SEQUENCE [LARGE SCALE GENOMIC DNA]</scope>
    <source>
        <strain evidence="7 8">CBS 102.39</strain>
    </source>
</reference>
<dbReference type="GO" id="GO:0019441">
    <property type="term" value="P:L-tryptophan catabolic process to kynurenine"/>
    <property type="evidence" value="ECO:0007669"/>
    <property type="project" value="TreeGrafter"/>
</dbReference>
<comment type="cofactor">
    <cofactor evidence="4 5">
        <name>pyridoxal 5'-phosphate</name>
        <dbReference type="ChEBI" id="CHEBI:597326"/>
    </cofactor>
</comment>
<evidence type="ECO:0000256" key="2">
    <source>
        <dbReference type="ARBA" id="ARBA00022801"/>
    </source>
</evidence>
<dbReference type="SUPFAM" id="SSF53383">
    <property type="entry name" value="PLP-dependent transferases"/>
    <property type="match status" value="1"/>
</dbReference>
<feature type="domain" description="Aminotransferase class V" evidence="6">
    <location>
        <begin position="164"/>
        <end position="268"/>
    </location>
</feature>
<dbReference type="InterPro" id="IPR015421">
    <property type="entry name" value="PyrdxlP-dep_Trfase_major"/>
</dbReference>
<name>A0A8H4QR98_9AGAR</name>
<keyword evidence="1 4" id="KW-0662">Pyridine nucleotide biosynthesis</keyword>
<comment type="caution">
    <text evidence="7">The sequence shown here is derived from an EMBL/GenBank/DDBJ whole genome shotgun (WGS) entry which is preliminary data.</text>
</comment>
<feature type="binding site" evidence="4">
    <location>
        <position position="218"/>
    </location>
    <ligand>
        <name>pyridoxal 5'-phosphate</name>
        <dbReference type="ChEBI" id="CHEBI:597326"/>
    </ligand>
</feature>
<dbReference type="PIRSF" id="PIRSF038800">
    <property type="entry name" value="KYNU"/>
    <property type="match status" value="1"/>
</dbReference>
<keyword evidence="8" id="KW-1185">Reference proteome</keyword>
<sequence>MANQDLYLPLSDDFIFPTNSEVGATAQSDRDGKSTYLCGNSLGLLSKTASTLVQDELSVWGSRAVVGHFSHPKNRPWTKCCDPVNVLLAELLGANEIEVACMGTLTNNLHLMMDSFYKPTSTRYKILCEAHAFPSDQYAFQSQAIAHGLDPKTAILELSPREGEYTLREEDILATIEKEGDSIALVLFSGIQYYTGQWFPMENITKAAKDKGCICGWDLAHAIGNVPLSLHDWNVDFAVFCTYKYVNSGPGGIAGLFVHDKWHEVERPKFAGWWGHELTTRFEMPPTFQPIKGAQGFQQSNPSALTVAALLGSLQVFKSAGMMGPIRERSVQLTAVLENLLKKSKYFVPPTAEVVVRAAKGDSGADLKRKFTIITPEDSSARGAQLSLLFLPIGSGTMQLVFDYLTEHGVIGDERQPDVIRLAPAPLYNTLKDCERAAEVLEKAFDSL</sequence>
<dbReference type="UniPathway" id="UPA00253">
    <property type="reaction ID" value="UER00329"/>
</dbReference>
<evidence type="ECO:0000256" key="4">
    <source>
        <dbReference type="HAMAP-Rule" id="MF_03017"/>
    </source>
</evidence>
<feature type="binding site" evidence="4">
    <location>
        <begin position="133"/>
        <end position="136"/>
    </location>
    <ligand>
        <name>pyridoxal 5'-phosphate</name>
        <dbReference type="ChEBI" id="CHEBI:597326"/>
    </ligand>
</feature>
<evidence type="ECO:0000256" key="1">
    <source>
        <dbReference type="ARBA" id="ARBA00022642"/>
    </source>
</evidence>
<dbReference type="EC" id="3.7.1.3" evidence="4 5"/>
<dbReference type="PANTHER" id="PTHR14084">
    <property type="entry name" value="KYNURENINASE"/>
    <property type="match status" value="1"/>
</dbReference>
<organism evidence="7 8">
    <name type="scientific">Agrocybe pediades</name>
    <dbReference type="NCBI Taxonomy" id="84607"/>
    <lineage>
        <taxon>Eukaryota</taxon>
        <taxon>Fungi</taxon>
        <taxon>Dikarya</taxon>
        <taxon>Basidiomycota</taxon>
        <taxon>Agaricomycotina</taxon>
        <taxon>Agaricomycetes</taxon>
        <taxon>Agaricomycetidae</taxon>
        <taxon>Agaricales</taxon>
        <taxon>Agaricineae</taxon>
        <taxon>Strophariaceae</taxon>
        <taxon>Agrocybe</taxon>
    </lineage>
</organism>
<dbReference type="InterPro" id="IPR010111">
    <property type="entry name" value="Kynureninase"/>
</dbReference>
<feature type="binding site" evidence="4">
    <location>
        <position position="221"/>
    </location>
    <ligand>
        <name>pyridoxal 5'-phosphate</name>
        <dbReference type="ChEBI" id="CHEBI:597326"/>
    </ligand>
</feature>
<evidence type="ECO:0000313" key="8">
    <source>
        <dbReference type="Proteomes" id="UP000521872"/>
    </source>
</evidence>
<evidence type="ECO:0000259" key="6">
    <source>
        <dbReference type="Pfam" id="PF00266"/>
    </source>
</evidence>
<dbReference type="GO" id="GO:0005737">
    <property type="term" value="C:cytoplasm"/>
    <property type="evidence" value="ECO:0007669"/>
    <property type="project" value="UniProtKB-SubCell"/>
</dbReference>
<comment type="function">
    <text evidence="4 5">Catalyzes the cleavage of L-kynurenine (L-Kyn) and L-3-hydroxykynurenine (L-3OHKyn) into anthranilic acid (AA) and 3-hydroxyanthranilic acid (3-OHAA), respectively.</text>
</comment>
<comment type="similarity">
    <text evidence="4 5">Belongs to the kynureninase family.</text>
</comment>
<feature type="binding site" evidence="4">
    <location>
        <position position="243"/>
    </location>
    <ligand>
        <name>pyridoxal 5'-phosphate</name>
        <dbReference type="ChEBI" id="CHEBI:597326"/>
    </ligand>
</feature>
<feature type="binding site" evidence="4">
    <location>
        <position position="189"/>
    </location>
    <ligand>
        <name>pyridoxal 5'-phosphate</name>
        <dbReference type="ChEBI" id="CHEBI:597326"/>
    </ligand>
</feature>
<dbReference type="Gene3D" id="3.90.1150.10">
    <property type="entry name" value="Aspartate Aminotransferase, domain 1"/>
    <property type="match status" value="1"/>
</dbReference>
<dbReference type="GO" id="GO:0043420">
    <property type="term" value="P:anthranilate metabolic process"/>
    <property type="evidence" value="ECO:0007669"/>
    <property type="project" value="UniProtKB-UniRule"/>
</dbReference>
<evidence type="ECO:0000256" key="3">
    <source>
        <dbReference type="ARBA" id="ARBA00022898"/>
    </source>
</evidence>
<dbReference type="GO" id="GO:0034354">
    <property type="term" value="P:'de novo' NAD+ biosynthetic process from L-tryptophan"/>
    <property type="evidence" value="ECO:0007669"/>
    <property type="project" value="UniProtKB-UniRule"/>
</dbReference>
<comment type="pathway">
    <text evidence="4 5">Cofactor biosynthesis; NAD(+) biosynthesis; quinolinate from L-kynurenine: step 2/3.</text>
</comment>
<dbReference type="Pfam" id="PF00266">
    <property type="entry name" value="Aminotran_5"/>
    <property type="match status" value="1"/>
</dbReference>
<dbReference type="AlphaFoldDB" id="A0A8H4QR98"/>
<proteinExistence type="inferred from homology"/>
<dbReference type="PANTHER" id="PTHR14084:SF0">
    <property type="entry name" value="KYNURENINASE"/>
    <property type="match status" value="1"/>
</dbReference>
<evidence type="ECO:0000313" key="7">
    <source>
        <dbReference type="EMBL" id="KAF4615453.1"/>
    </source>
</evidence>
<gene>
    <name evidence="4" type="primary">BNA5</name>
    <name evidence="7" type="ORF">D9613_002965</name>
</gene>
<comment type="pathway">
    <text evidence="4 5">Amino-acid degradation; L-kynurenine degradation; L-alanine and anthranilate from L-kynurenine: step 1/1.</text>
</comment>